<dbReference type="Proteomes" id="UP000824533">
    <property type="component" value="Linkage Group LG25"/>
</dbReference>
<evidence type="ECO:0000313" key="1">
    <source>
        <dbReference type="EMBL" id="KAJ0171071.1"/>
    </source>
</evidence>
<organism evidence="1 2">
    <name type="scientific">Dendrolimus kikuchii</name>
    <dbReference type="NCBI Taxonomy" id="765133"/>
    <lineage>
        <taxon>Eukaryota</taxon>
        <taxon>Metazoa</taxon>
        <taxon>Ecdysozoa</taxon>
        <taxon>Arthropoda</taxon>
        <taxon>Hexapoda</taxon>
        <taxon>Insecta</taxon>
        <taxon>Pterygota</taxon>
        <taxon>Neoptera</taxon>
        <taxon>Endopterygota</taxon>
        <taxon>Lepidoptera</taxon>
        <taxon>Glossata</taxon>
        <taxon>Ditrysia</taxon>
        <taxon>Bombycoidea</taxon>
        <taxon>Lasiocampidae</taxon>
        <taxon>Dendrolimus</taxon>
    </lineage>
</organism>
<comment type="caution">
    <text evidence="1">The sequence shown here is derived from an EMBL/GenBank/DDBJ whole genome shotgun (WGS) entry which is preliminary data.</text>
</comment>
<gene>
    <name evidence="1" type="ORF">K1T71_013270</name>
</gene>
<accession>A0ACC1CHL9</accession>
<keyword evidence="2" id="KW-1185">Reference proteome</keyword>
<protein>
    <submittedName>
        <fullName evidence="1">Uncharacterized protein</fullName>
    </submittedName>
</protein>
<proteinExistence type="predicted"/>
<evidence type="ECO:0000313" key="2">
    <source>
        <dbReference type="Proteomes" id="UP000824533"/>
    </source>
</evidence>
<sequence>MDKVSNNALEPTRPLPCDFDTYLPWACQQLGLNATVIVERVIQNEYVSAVQTDRSKTKNKAKAVQSRTEVTSDQDRDDSRLQLYEYNANIIKIFAVYNNNGDLVEIKFDRNRQILRVVFKIINLIIQFHPHLTSITINRGLDKYILYELCKCLTLSNVTEVCLDNTFVPEANYNILLENQSTLKHLSLARCRIADLVVNNIAAMLVYPLPASKTLRTLNLSSNKISDEGAKSLGNILRSNRTLCYLNLADNRITDDGASSILNNLQQFPMTYDEVMSGRTRYMIFLKEKRELIKKIVIDLKAGDFDKKPKRKPTRPTTASSGKKGKVEKETSLRGFPEMDGKSLVNMEMVYLDKAEVIADDMLGEFVDPFCLSNTIVTDGISYCCGNNTLCCLNLAYNDVSFFTVKQLLSVVYDQKLLDRKPRGLINVNIEGNNIPLSCKELAHLDNLLEMGLMVHSKRMSVVKKKPAVKTGK</sequence>
<reference evidence="1 2" key="1">
    <citation type="journal article" date="2021" name="Front. Genet.">
        <title>Chromosome-Level Genome Assembly Reveals Significant Gene Expansion in the Toll and IMD Signaling Pathways of Dendrolimus kikuchii.</title>
        <authorList>
            <person name="Zhou J."/>
            <person name="Wu P."/>
            <person name="Xiong Z."/>
            <person name="Liu N."/>
            <person name="Zhao N."/>
            <person name="Ji M."/>
            <person name="Qiu Y."/>
            <person name="Yang B."/>
        </authorList>
    </citation>
    <scope>NUCLEOTIDE SEQUENCE [LARGE SCALE GENOMIC DNA]</scope>
    <source>
        <strain evidence="1">Ann1</strain>
    </source>
</reference>
<dbReference type="EMBL" id="CM034411">
    <property type="protein sequence ID" value="KAJ0171071.1"/>
    <property type="molecule type" value="Genomic_DNA"/>
</dbReference>
<name>A0ACC1CHL9_9NEOP</name>